<proteinExistence type="predicted"/>
<dbReference type="GO" id="GO:1901023">
    <property type="term" value="P:4-hydroxyphenylacetate catabolic process"/>
    <property type="evidence" value="ECO:0007669"/>
    <property type="project" value="InterPro"/>
</dbReference>
<evidence type="ECO:0000313" key="3">
    <source>
        <dbReference type="EMBL" id="OYD59160.1"/>
    </source>
</evidence>
<dbReference type="SUPFAM" id="SSF56529">
    <property type="entry name" value="FAH"/>
    <property type="match status" value="1"/>
</dbReference>
<evidence type="ECO:0000259" key="2">
    <source>
        <dbReference type="Pfam" id="PF01557"/>
    </source>
</evidence>
<protein>
    <submittedName>
        <fullName evidence="3">2-hydroxyhepta-2,4-diene-1,7-dioate isomerase</fullName>
    </submittedName>
</protein>
<keyword evidence="3" id="KW-0413">Isomerase</keyword>
<evidence type="ECO:0000313" key="4">
    <source>
        <dbReference type="Proteomes" id="UP000215059"/>
    </source>
</evidence>
<evidence type="ECO:0000256" key="1">
    <source>
        <dbReference type="ARBA" id="ARBA00022723"/>
    </source>
</evidence>
<dbReference type="InterPro" id="IPR036663">
    <property type="entry name" value="Fumarylacetoacetase_C_sf"/>
</dbReference>
<dbReference type="GO" id="GO:0008704">
    <property type="term" value="F:5-carboxymethyl-2-hydroxymuconate delta-isomerase activity"/>
    <property type="evidence" value="ECO:0007669"/>
    <property type="project" value="InterPro"/>
</dbReference>
<dbReference type="EMBL" id="NOII01000001">
    <property type="protein sequence ID" value="OYD59160.1"/>
    <property type="molecule type" value="Genomic_DNA"/>
</dbReference>
<accession>A0A235FCQ1</accession>
<dbReference type="OrthoDB" id="9805307at2"/>
<keyword evidence="4" id="KW-1185">Reference proteome</keyword>
<dbReference type="FunFam" id="3.90.850.10:FF:000002">
    <property type="entry name" value="2-hydroxyhepta-2,4-diene-1,7-dioate isomerase"/>
    <property type="match status" value="1"/>
</dbReference>
<sequence>MMKARVIFEGREQTGIVEDDLITFTSGKSAQVSEIQTWLTPFQPNKMIGLALNYADHADELGLEKPAEPVLFIKPNSSLVGHNAPVFYPDGATYMHYENELAVVIGKEGKKIKAEEAMEYVSGYTIANDVTVRDFVNNFYRPPVRAKGHDTFGPLGPFFVDAADIPDVNNLELRTYVNGELRQQGNTKDLMYSIGEIIEFVSSFMTLEPNDVILTGTPKGISHVFPGDTVRLEIDYLGALENKIVDGRTQPVSSGGKENEASRS</sequence>
<keyword evidence="1" id="KW-0479">Metal-binding</keyword>
<gene>
    <name evidence="3" type="ORF">CGZ90_04485</name>
</gene>
<dbReference type="Gene3D" id="3.90.850.10">
    <property type="entry name" value="Fumarylacetoacetase-like, C-terminal domain"/>
    <property type="match status" value="1"/>
</dbReference>
<comment type="caution">
    <text evidence="3">The sequence shown here is derived from an EMBL/GenBank/DDBJ whole genome shotgun (WGS) entry which is preliminary data.</text>
</comment>
<dbReference type="NCBIfam" id="TIGR02303">
    <property type="entry name" value="HpaG-C-term"/>
    <property type="match status" value="1"/>
</dbReference>
<dbReference type="PANTHER" id="PTHR11820:SF114">
    <property type="entry name" value="4-HYDROXYPHENYLACETATE CATABOLISM PROTEIN"/>
    <property type="match status" value="1"/>
</dbReference>
<dbReference type="Pfam" id="PF01557">
    <property type="entry name" value="FAA_hydrolase"/>
    <property type="match status" value="1"/>
</dbReference>
<dbReference type="PANTHER" id="PTHR11820">
    <property type="entry name" value="ACYLPYRUVASE"/>
    <property type="match status" value="1"/>
</dbReference>
<feature type="domain" description="Fumarylacetoacetase-like C-terminal" evidence="2">
    <location>
        <begin position="46"/>
        <end position="245"/>
    </location>
</feature>
<dbReference type="InterPro" id="IPR011234">
    <property type="entry name" value="Fumarylacetoacetase-like_C"/>
</dbReference>
<organism evidence="3 4">
    <name type="scientific">Fictibacillus aquaticus</name>
    <dbReference type="NCBI Taxonomy" id="2021314"/>
    <lineage>
        <taxon>Bacteria</taxon>
        <taxon>Bacillati</taxon>
        <taxon>Bacillota</taxon>
        <taxon>Bacilli</taxon>
        <taxon>Bacillales</taxon>
        <taxon>Fictibacillaceae</taxon>
        <taxon>Fictibacillus</taxon>
    </lineage>
</organism>
<dbReference type="RefSeq" id="WP_094251120.1">
    <property type="nucleotide sequence ID" value="NZ_JBHLXL010000001.1"/>
</dbReference>
<dbReference type="AlphaFoldDB" id="A0A235FCQ1"/>
<dbReference type="InterPro" id="IPR012684">
    <property type="entry name" value="HPA_isomer/decarb_C"/>
</dbReference>
<dbReference type="GO" id="GO:0046872">
    <property type="term" value="F:metal ion binding"/>
    <property type="evidence" value="ECO:0007669"/>
    <property type="project" value="UniProtKB-KW"/>
</dbReference>
<reference evidence="3 4" key="1">
    <citation type="submission" date="2017-07" db="EMBL/GenBank/DDBJ databases">
        <title>Fictibacillus sp. nov. GDSW-R2A3 Genome sequencing and assembly.</title>
        <authorList>
            <person name="Mayilraj S."/>
        </authorList>
    </citation>
    <scope>NUCLEOTIDE SEQUENCE [LARGE SCALE GENOMIC DNA]</scope>
    <source>
        <strain evidence="3 4">GDSW-R2A3</strain>
    </source>
</reference>
<dbReference type="GO" id="GO:0018800">
    <property type="term" value="F:5-oxopent-3-ene-1,2,5-tricarboxylate decarboxylase activity"/>
    <property type="evidence" value="ECO:0007669"/>
    <property type="project" value="InterPro"/>
</dbReference>
<name>A0A235FCQ1_9BACL</name>
<dbReference type="Proteomes" id="UP000215059">
    <property type="component" value="Unassembled WGS sequence"/>
</dbReference>